<name>A0AAD6EPZ4_9POAL</name>
<evidence type="ECO:0000256" key="1">
    <source>
        <dbReference type="SAM" id="MobiDB-lite"/>
    </source>
</evidence>
<organism evidence="2 3">
    <name type="scientific">Rhynchospora tenuis</name>
    <dbReference type="NCBI Taxonomy" id="198213"/>
    <lineage>
        <taxon>Eukaryota</taxon>
        <taxon>Viridiplantae</taxon>
        <taxon>Streptophyta</taxon>
        <taxon>Embryophyta</taxon>
        <taxon>Tracheophyta</taxon>
        <taxon>Spermatophyta</taxon>
        <taxon>Magnoliopsida</taxon>
        <taxon>Liliopsida</taxon>
        <taxon>Poales</taxon>
        <taxon>Cyperaceae</taxon>
        <taxon>Cyperoideae</taxon>
        <taxon>Rhynchosporeae</taxon>
        <taxon>Rhynchospora</taxon>
    </lineage>
</organism>
<keyword evidence="3" id="KW-1185">Reference proteome</keyword>
<feature type="region of interest" description="Disordered" evidence="1">
    <location>
        <begin position="108"/>
        <end position="132"/>
    </location>
</feature>
<reference evidence="2 3" key="1">
    <citation type="journal article" date="2022" name="Cell">
        <title>Repeat-based holocentromeres influence genome architecture and karyotype evolution.</title>
        <authorList>
            <person name="Hofstatter P.G."/>
            <person name="Thangavel G."/>
            <person name="Lux T."/>
            <person name="Neumann P."/>
            <person name="Vondrak T."/>
            <person name="Novak P."/>
            <person name="Zhang M."/>
            <person name="Costa L."/>
            <person name="Castellani M."/>
            <person name="Scott A."/>
            <person name="Toegelov H."/>
            <person name="Fuchs J."/>
            <person name="Mata-Sucre Y."/>
            <person name="Dias Y."/>
            <person name="Vanzela A.L.L."/>
            <person name="Huettel B."/>
            <person name="Almeida C.C.S."/>
            <person name="Simkova H."/>
            <person name="Souza G."/>
            <person name="Pedrosa-Harand A."/>
            <person name="Macas J."/>
            <person name="Mayer K.F.X."/>
            <person name="Houben A."/>
            <person name="Marques A."/>
        </authorList>
    </citation>
    <scope>NUCLEOTIDE SEQUENCE [LARGE SCALE GENOMIC DNA]</scope>
    <source>
        <strain evidence="2">RhyTen1mFocal</strain>
    </source>
</reference>
<evidence type="ECO:0000313" key="3">
    <source>
        <dbReference type="Proteomes" id="UP001210211"/>
    </source>
</evidence>
<proteinExistence type="predicted"/>
<dbReference type="EMBL" id="JAMRDG010000001">
    <property type="protein sequence ID" value="KAJ3696836.1"/>
    <property type="molecule type" value="Genomic_DNA"/>
</dbReference>
<feature type="compositionally biased region" description="Gly residues" evidence="1">
    <location>
        <begin position="109"/>
        <end position="129"/>
    </location>
</feature>
<dbReference type="AlphaFoldDB" id="A0AAD6EPZ4"/>
<dbReference type="Proteomes" id="UP001210211">
    <property type="component" value="Unassembled WGS sequence"/>
</dbReference>
<dbReference type="PANTHER" id="PTHR35483">
    <property type="entry name" value="NUCLEUSENVELOPE PROTEIN"/>
    <property type="match status" value="1"/>
</dbReference>
<evidence type="ECO:0000313" key="2">
    <source>
        <dbReference type="EMBL" id="KAJ3696836.1"/>
    </source>
</evidence>
<accession>A0AAD6EPZ4</accession>
<protein>
    <submittedName>
        <fullName evidence="2">Uncharacterized protein</fullName>
    </submittedName>
</protein>
<dbReference type="PANTHER" id="PTHR35483:SF1">
    <property type="entry name" value="GLYCINE-RICH PROTEIN-RELATED"/>
    <property type="match status" value="1"/>
</dbReference>
<comment type="caution">
    <text evidence="2">The sequence shown here is derived from an EMBL/GenBank/DDBJ whole genome shotgun (WGS) entry which is preliminary data.</text>
</comment>
<sequence>MSCIQATTTYKPSLGPVVRRHKRLETVCSAPLSSIVCYKSTNLAHAKLACSASKYKRLTPICSIGGAGDAASSDDPFSMESLKKAMEGMKQEKPLQDALKEKMRELDFGGDGGAGKRPPRGGGSGGSGASDGPASNFNEWLDEALQVFLATIGLISVYVYIVRGEELVLLARDYIKYLIWGKKSMRLAEKINK</sequence>
<gene>
    <name evidence="2" type="ORF">LUZ61_000541</name>
</gene>
<dbReference type="GO" id="GO:0009507">
    <property type="term" value="C:chloroplast"/>
    <property type="evidence" value="ECO:0007669"/>
    <property type="project" value="TreeGrafter"/>
</dbReference>